<dbReference type="GO" id="GO:0035251">
    <property type="term" value="F:UDP-glucosyltransferase activity"/>
    <property type="evidence" value="ECO:0007669"/>
    <property type="project" value="InterPro"/>
</dbReference>
<dbReference type="PANTHER" id="PTHR48049:SF141">
    <property type="entry name" value="OS07G0201500 PROTEIN"/>
    <property type="match status" value="1"/>
</dbReference>
<evidence type="ECO:0000256" key="2">
    <source>
        <dbReference type="SAM" id="MobiDB-lite"/>
    </source>
</evidence>
<evidence type="ECO:0000313" key="3">
    <source>
        <dbReference type="EMBL" id="TVU05303.1"/>
    </source>
</evidence>
<evidence type="ECO:0000313" key="4">
    <source>
        <dbReference type="Proteomes" id="UP000324897"/>
    </source>
</evidence>
<dbReference type="Proteomes" id="UP000324897">
    <property type="component" value="Unassembled WGS sequence"/>
</dbReference>
<feature type="compositionally biased region" description="Basic residues" evidence="2">
    <location>
        <begin position="254"/>
        <end position="268"/>
    </location>
</feature>
<dbReference type="AlphaFoldDB" id="A0A5J9T1Q9"/>
<dbReference type="OrthoDB" id="5835829at2759"/>
<dbReference type="SUPFAM" id="SSF53756">
    <property type="entry name" value="UDP-Glycosyltransferase/glycogen phosphorylase"/>
    <property type="match status" value="1"/>
</dbReference>
<dbReference type="Gene3D" id="3.40.50.2000">
    <property type="entry name" value="Glycogen Phosphorylase B"/>
    <property type="match status" value="3"/>
</dbReference>
<feature type="compositionally biased region" description="Basic residues" evidence="2">
    <location>
        <begin position="181"/>
        <end position="194"/>
    </location>
</feature>
<dbReference type="PANTHER" id="PTHR48049">
    <property type="entry name" value="GLYCOSYLTRANSFERASE"/>
    <property type="match status" value="1"/>
</dbReference>
<organism evidence="3 4">
    <name type="scientific">Eragrostis curvula</name>
    <name type="common">weeping love grass</name>
    <dbReference type="NCBI Taxonomy" id="38414"/>
    <lineage>
        <taxon>Eukaryota</taxon>
        <taxon>Viridiplantae</taxon>
        <taxon>Streptophyta</taxon>
        <taxon>Embryophyta</taxon>
        <taxon>Tracheophyta</taxon>
        <taxon>Spermatophyta</taxon>
        <taxon>Magnoliopsida</taxon>
        <taxon>Liliopsida</taxon>
        <taxon>Poales</taxon>
        <taxon>Poaceae</taxon>
        <taxon>PACMAD clade</taxon>
        <taxon>Chloridoideae</taxon>
        <taxon>Eragrostideae</taxon>
        <taxon>Eragrostidinae</taxon>
        <taxon>Eragrostis</taxon>
    </lineage>
</organism>
<evidence type="ECO:0008006" key="5">
    <source>
        <dbReference type="Google" id="ProtNLM"/>
    </source>
</evidence>
<accession>A0A5J9T1Q9</accession>
<protein>
    <recommendedName>
        <fullName evidence="5">Glycosyltransferase</fullName>
    </recommendedName>
</protein>
<dbReference type="InterPro" id="IPR002213">
    <property type="entry name" value="UDP_glucos_trans"/>
</dbReference>
<sequence>MAAEESRVEASPSPSSSVLHVVVFPWLAFGHMIPFLELSKQLARRGHAVTFVTTPRNAARLLPAPEEQSAAAGIRVVKLELPEVEGLPAGAESTADVPPEKVELLKKAFDGLAAPFADLVAAGGFSFSSRKPDWMILDFAQYWAWPIAEEHKVHCKRVSVHPPGVLPGVRGPKHENEAHPRTRPRTSWSRRRGSPRAATVHLHCLPPARGRLDRRRVPAQHLGRLRMSTAYGCRRSAAARHRPELPGGRAGPVPRRHGPLRQARRPRRLLLPADDDDGDSESADHAATTDDDEASLACPRCGTGWTRKPARSVLYVAFGSEAPLTPAHVRELARGLELSGVRFLWALRETTTGSDMLPDGRLPGPRVGRGLVRVGWVPQVRVLAHAGRRLPDALRLGLHRESLFRFGLPLVMLPFIVDQGLIARAMAARGVGVEVARDDGDGSFTGEDVAAAVRRVMVEEEAFARNAANLRKVLGDRATQDSYFEDLVQNLQRYKF</sequence>
<keyword evidence="1" id="KW-0808">Transferase</keyword>
<feature type="region of interest" description="Disordered" evidence="2">
    <location>
        <begin position="234"/>
        <end position="297"/>
    </location>
</feature>
<name>A0A5J9T1Q9_9POAL</name>
<keyword evidence="4" id="KW-1185">Reference proteome</keyword>
<gene>
    <name evidence="3" type="ORF">EJB05_48461</name>
</gene>
<comment type="caution">
    <text evidence="3">The sequence shown here is derived from an EMBL/GenBank/DDBJ whole genome shotgun (WGS) entry which is preliminary data.</text>
</comment>
<evidence type="ECO:0000256" key="1">
    <source>
        <dbReference type="ARBA" id="ARBA00022679"/>
    </source>
</evidence>
<dbReference type="EMBL" id="RWGY01000051">
    <property type="protein sequence ID" value="TVU05303.1"/>
    <property type="molecule type" value="Genomic_DNA"/>
</dbReference>
<dbReference type="CDD" id="cd03784">
    <property type="entry name" value="GT1_Gtf-like"/>
    <property type="match status" value="1"/>
</dbReference>
<dbReference type="Gramene" id="TVU05303">
    <property type="protein sequence ID" value="TVU05303"/>
    <property type="gene ID" value="EJB05_48461"/>
</dbReference>
<dbReference type="Pfam" id="PF00201">
    <property type="entry name" value="UDPGT"/>
    <property type="match status" value="1"/>
</dbReference>
<feature type="region of interest" description="Disordered" evidence="2">
    <location>
        <begin position="164"/>
        <end position="197"/>
    </location>
</feature>
<proteinExistence type="predicted"/>
<dbReference type="InterPro" id="IPR050481">
    <property type="entry name" value="UDP-glycosyltransf_plant"/>
</dbReference>
<feature type="non-terminal residue" evidence="3">
    <location>
        <position position="1"/>
    </location>
</feature>
<reference evidence="3 4" key="1">
    <citation type="journal article" date="2019" name="Sci. Rep.">
        <title>A high-quality genome of Eragrostis curvula grass provides insights into Poaceae evolution and supports new strategies to enhance forage quality.</title>
        <authorList>
            <person name="Carballo J."/>
            <person name="Santos B.A.C.M."/>
            <person name="Zappacosta D."/>
            <person name="Garbus I."/>
            <person name="Selva J.P."/>
            <person name="Gallo C.A."/>
            <person name="Diaz A."/>
            <person name="Albertini E."/>
            <person name="Caccamo M."/>
            <person name="Echenique V."/>
        </authorList>
    </citation>
    <scope>NUCLEOTIDE SEQUENCE [LARGE SCALE GENOMIC DNA]</scope>
    <source>
        <strain evidence="4">cv. Victoria</strain>
        <tissue evidence="3">Leaf</tissue>
    </source>
</reference>